<feature type="compositionally biased region" description="Basic and acidic residues" evidence="5">
    <location>
        <begin position="659"/>
        <end position="669"/>
    </location>
</feature>
<dbReference type="OrthoDB" id="346907at2759"/>
<evidence type="ECO:0000313" key="8">
    <source>
        <dbReference type="Proteomes" id="UP001049176"/>
    </source>
</evidence>
<dbReference type="GeneID" id="66080876"/>
<dbReference type="PANTHER" id="PTHR44329">
    <property type="entry name" value="SERINE/THREONINE-PROTEIN KINASE TNNI3K-RELATED"/>
    <property type="match status" value="1"/>
</dbReference>
<dbReference type="Proteomes" id="UP001049176">
    <property type="component" value="Chromosome 7"/>
</dbReference>
<dbReference type="GO" id="GO:0004674">
    <property type="term" value="F:protein serine/threonine kinase activity"/>
    <property type="evidence" value="ECO:0007669"/>
    <property type="project" value="TreeGrafter"/>
</dbReference>
<dbReference type="SUPFAM" id="SSF56112">
    <property type="entry name" value="Protein kinase-like (PK-like)"/>
    <property type="match status" value="1"/>
</dbReference>
<feature type="compositionally biased region" description="Polar residues" evidence="5">
    <location>
        <begin position="642"/>
        <end position="652"/>
    </location>
</feature>
<evidence type="ECO:0000256" key="4">
    <source>
        <dbReference type="ARBA" id="ARBA00022840"/>
    </source>
</evidence>
<dbReference type="RefSeq" id="XP_043006667.1">
    <property type="nucleotide sequence ID" value="XM_043156854.1"/>
</dbReference>
<evidence type="ECO:0000256" key="5">
    <source>
        <dbReference type="SAM" id="MobiDB-lite"/>
    </source>
</evidence>
<dbReference type="AlphaFoldDB" id="A0A9P7UPZ5"/>
<dbReference type="Gene3D" id="1.10.510.10">
    <property type="entry name" value="Transferase(Phosphotransferase) domain 1"/>
    <property type="match status" value="1"/>
</dbReference>
<name>A0A9P7UPZ5_9AGAR</name>
<keyword evidence="3" id="KW-0418">Kinase</keyword>
<dbReference type="InterPro" id="IPR051681">
    <property type="entry name" value="Ser/Thr_Kinases-Pseudokinases"/>
</dbReference>
<keyword evidence="4" id="KW-0067">ATP-binding</keyword>
<dbReference type="PROSITE" id="PS50011">
    <property type="entry name" value="PROTEIN_KINASE_DOM"/>
    <property type="match status" value="1"/>
</dbReference>
<protein>
    <recommendedName>
        <fullName evidence="6">Protein kinase domain-containing protein</fullName>
    </recommendedName>
</protein>
<evidence type="ECO:0000256" key="2">
    <source>
        <dbReference type="ARBA" id="ARBA00022741"/>
    </source>
</evidence>
<dbReference type="Pfam" id="PF07714">
    <property type="entry name" value="PK_Tyr_Ser-Thr"/>
    <property type="match status" value="1"/>
</dbReference>
<feature type="domain" description="Protein kinase" evidence="6">
    <location>
        <begin position="95"/>
        <end position="362"/>
    </location>
</feature>
<sequence length="797" mass="89488">MIRMNLAKLYGSRRPSNLDEIRRVVESVLSDKQQSRNLSGTKGEDAQIWLDTLQVLAEVPEVGNKLRSSILKVMLHLSKRSGLCPQCLMIKNVKRLGDYPVGGGGFGDVWKGKIGAQIVCLKVVKVYLVSDVQDLLKEYMREAIVWQQLRHPNILPFLGMYYLDKARGQLCLVSPWMERGNLVRFLKETRREDVDHYSLVYDIASGVLYLHSKKIVHGDLKGVNILITPDERACIGDFGLSRVADTHALRLTSSTTIHSKGTTRWLSPELLKSDPPCPSSTSSDIYAFACVCYEIFMGNVPFYELAEGAVIVAVLLDKKVPSRPISPLNVNDYMWNVMVSCWNTKAQLRPSASEVFARLDGIQSSKTGSNIEPASAWDTFDLTQLWKNVKYPLLDTAALVRLQKKLRIQRVVAPTQTFTLDMQGTDFGTRFDTTLDVGGSTFQLECDAAQKIIVGRWKEARRQKVLDFAYADLGARVADWRGAPLHTCGRLIFHETLVYIGPNSDGQYRVYLFEKIIFFCWDPTPAHYHFAENGNIVFAPRQRQRPITVRGLTDSKTIVKTEAAEIVGTSSVQYLLCIWWKADNRSGNYSLEFPQKSQMLAWCSAITSLIRPPGTDRDHEAQTSTYPSPPNTPSSDHAPEPNNVSRTNNKSSRVVVVGHSDREALDDGRPLPPLADLPSSIQESETDSTSQWGQAAVISRSDSSFEGKNRPVILVRVKVHFLQDIFLLDVPHSVGYEELAGMICRGLSINRYVRSILIKWKSERECVQWVTLLTDADVGKALSEVYEEGKMTTLYVS</sequence>
<dbReference type="InterPro" id="IPR011993">
    <property type="entry name" value="PH-like_dom_sf"/>
</dbReference>
<evidence type="ECO:0000259" key="6">
    <source>
        <dbReference type="PROSITE" id="PS50011"/>
    </source>
</evidence>
<dbReference type="SMART" id="SM00220">
    <property type="entry name" value="S_TKc"/>
    <property type="match status" value="1"/>
</dbReference>
<keyword evidence="1" id="KW-0808">Transferase</keyword>
<dbReference type="Gene3D" id="3.10.20.90">
    <property type="entry name" value="Phosphatidylinositol 3-kinase Catalytic Subunit, Chain A, domain 1"/>
    <property type="match status" value="1"/>
</dbReference>
<evidence type="ECO:0000313" key="7">
    <source>
        <dbReference type="EMBL" id="KAG7090197.1"/>
    </source>
</evidence>
<dbReference type="PANTHER" id="PTHR44329:SF288">
    <property type="entry name" value="MITOGEN-ACTIVATED PROTEIN KINASE KINASE KINASE 20"/>
    <property type="match status" value="1"/>
</dbReference>
<organism evidence="7 8">
    <name type="scientific">Marasmius oreades</name>
    <name type="common">fairy-ring Marasmius</name>
    <dbReference type="NCBI Taxonomy" id="181124"/>
    <lineage>
        <taxon>Eukaryota</taxon>
        <taxon>Fungi</taxon>
        <taxon>Dikarya</taxon>
        <taxon>Basidiomycota</taxon>
        <taxon>Agaricomycotina</taxon>
        <taxon>Agaricomycetes</taxon>
        <taxon>Agaricomycetidae</taxon>
        <taxon>Agaricales</taxon>
        <taxon>Marasmiineae</taxon>
        <taxon>Marasmiaceae</taxon>
        <taxon>Marasmius</taxon>
    </lineage>
</organism>
<evidence type="ECO:0000256" key="3">
    <source>
        <dbReference type="ARBA" id="ARBA00022777"/>
    </source>
</evidence>
<feature type="compositionally biased region" description="Polar residues" evidence="5">
    <location>
        <begin position="679"/>
        <end position="693"/>
    </location>
</feature>
<comment type="caution">
    <text evidence="7">The sequence shown here is derived from an EMBL/GenBank/DDBJ whole genome shotgun (WGS) entry which is preliminary data.</text>
</comment>
<dbReference type="InterPro" id="IPR011009">
    <property type="entry name" value="Kinase-like_dom_sf"/>
</dbReference>
<dbReference type="EMBL" id="CM032187">
    <property type="protein sequence ID" value="KAG7090197.1"/>
    <property type="molecule type" value="Genomic_DNA"/>
</dbReference>
<accession>A0A9P7UPZ5</accession>
<dbReference type="SUPFAM" id="SSF50729">
    <property type="entry name" value="PH domain-like"/>
    <property type="match status" value="1"/>
</dbReference>
<dbReference type="PRINTS" id="PR00109">
    <property type="entry name" value="TYRKINASE"/>
</dbReference>
<dbReference type="SUPFAM" id="SSF54277">
    <property type="entry name" value="CAD &amp; PB1 domains"/>
    <property type="match status" value="1"/>
</dbReference>
<dbReference type="CDD" id="cd05992">
    <property type="entry name" value="PB1"/>
    <property type="match status" value="1"/>
</dbReference>
<dbReference type="InterPro" id="IPR008271">
    <property type="entry name" value="Ser/Thr_kinase_AS"/>
</dbReference>
<keyword evidence="2" id="KW-0547">Nucleotide-binding</keyword>
<feature type="region of interest" description="Disordered" evidence="5">
    <location>
        <begin position="612"/>
        <end position="693"/>
    </location>
</feature>
<dbReference type="PROSITE" id="PS00108">
    <property type="entry name" value="PROTEIN_KINASE_ST"/>
    <property type="match status" value="1"/>
</dbReference>
<dbReference type="Gene3D" id="2.30.29.30">
    <property type="entry name" value="Pleckstrin-homology domain (PH domain)/Phosphotyrosine-binding domain (PTB)"/>
    <property type="match status" value="1"/>
</dbReference>
<proteinExistence type="predicted"/>
<evidence type="ECO:0000256" key="1">
    <source>
        <dbReference type="ARBA" id="ARBA00022679"/>
    </source>
</evidence>
<gene>
    <name evidence="7" type="ORF">E1B28_011801</name>
</gene>
<reference evidence="7" key="1">
    <citation type="journal article" date="2021" name="Genome Biol. Evol.">
        <title>The assembled and annotated genome of the fairy-ring fungus Marasmius oreades.</title>
        <authorList>
            <person name="Hiltunen M."/>
            <person name="Ament-Velasquez S.L."/>
            <person name="Johannesson H."/>
        </authorList>
    </citation>
    <scope>NUCLEOTIDE SEQUENCE</scope>
    <source>
        <strain evidence="7">03SP1</strain>
    </source>
</reference>
<dbReference type="InterPro" id="IPR000719">
    <property type="entry name" value="Prot_kinase_dom"/>
</dbReference>
<dbReference type="GO" id="GO:0005524">
    <property type="term" value="F:ATP binding"/>
    <property type="evidence" value="ECO:0007669"/>
    <property type="project" value="UniProtKB-KW"/>
</dbReference>
<keyword evidence="8" id="KW-1185">Reference proteome</keyword>
<dbReference type="InterPro" id="IPR001245">
    <property type="entry name" value="Ser-Thr/Tyr_kinase_cat_dom"/>
</dbReference>
<dbReference type="KEGG" id="more:E1B28_011801"/>
<dbReference type="Pfam" id="PF15411">
    <property type="entry name" value="PH_10"/>
    <property type="match status" value="1"/>
</dbReference>